<dbReference type="RefSeq" id="WP_184774609.1">
    <property type="nucleotide sequence ID" value="NZ_JACHGI010000030.1"/>
</dbReference>
<dbReference type="SUPFAM" id="SSF52743">
    <property type="entry name" value="Subtilisin-like"/>
    <property type="match status" value="1"/>
</dbReference>
<sequence>MPLKAPSGSLAVVFALALSGATFGVPTAYQLPGQVFGTGLAIADDDDDGGGGGGNSPGSRDSSSSGQGVGKGRSIFDLFRTQEPRRKAAARPAAALVRQAPQEIVALGLDQGVITNLTAIGYSVSDRADVALVGAEIVKLRVPNGTTLEAARVQVAAVAPDAVVDFNHFYRPDQDRPDPCGADQCLARHVVGWPETGAMPDRCTAPVRIGLIDTAINAEHLAFAGGRIETIRLGTGDLPESGRQHGTAVAALLVGSAEGRTPGLVPGGELVAVDAFQRNGNDDRSAVFDLVRAIDLLASKGVLVINMSLTGPANLLLERTVEMAAQREIVLVAAAGNGGPRAAPLFPGAYEEVIAVTAIDRRKNAYRRAGAGNHIDIAAPGVQVWTAASVKGASSKTGTSFAAPFVTAAAAMIKAANPQLKADEVEALLRQGAEDLGKPGKDPVFGWGLLNARTICQS</sequence>
<dbReference type="PANTHER" id="PTHR43806">
    <property type="entry name" value="PEPTIDASE S8"/>
    <property type="match status" value="1"/>
</dbReference>
<feature type="domain" description="Peptidase S8/S53" evidence="8">
    <location>
        <begin position="207"/>
        <end position="448"/>
    </location>
</feature>
<dbReference type="GO" id="GO:0004252">
    <property type="term" value="F:serine-type endopeptidase activity"/>
    <property type="evidence" value="ECO:0007669"/>
    <property type="project" value="UniProtKB-UniRule"/>
</dbReference>
<evidence type="ECO:0000256" key="4">
    <source>
        <dbReference type="ARBA" id="ARBA00022825"/>
    </source>
</evidence>
<dbReference type="PROSITE" id="PS51892">
    <property type="entry name" value="SUBTILASE"/>
    <property type="match status" value="1"/>
</dbReference>
<name>A0A8E1WMK6_9HYPH</name>
<evidence type="ECO:0000256" key="5">
    <source>
        <dbReference type="PROSITE-ProRule" id="PRU01240"/>
    </source>
</evidence>
<evidence type="ECO:0000256" key="3">
    <source>
        <dbReference type="ARBA" id="ARBA00022801"/>
    </source>
</evidence>
<feature type="active site" description="Charge relay system" evidence="5">
    <location>
        <position position="213"/>
    </location>
</feature>
<dbReference type="Gene3D" id="3.40.50.200">
    <property type="entry name" value="Peptidase S8/S53 domain"/>
    <property type="match status" value="1"/>
</dbReference>
<evidence type="ECO:0000313" key="10">
    <source>
        <dbReference type="Proteomes" id="UP000532373"/>
    </source>
</evidence>
<dbReference type="InterPro" id="IPR015500">
    <property type="entry name" value="Peptidase_S8_subtilisin-rel"/>
</dbReference>
<evidence type="ECO:0000256" key="6">
    <source>
        <dbReference type="SAM" id="MobiDB-lite"/>
    </source>
</evidence>
<dbReference type="EMBL" id="JACHGI010000030">
    <property type="protein sequence ID" value="MBB6470435.1"/>
    <property type="molecule type" value="Genomic_DNA"/>
</dbReference>
<feature type="active site" description="Charge relay system" evidence="5">
    <location>
        <position position="400"/>
    </location>
</feature>
<reference evidence="9 10" key="1">
    <citation type="submission" date="2020-08" db="EMBL/GenBank/DDBJ databases">
        <title>Genomic Encyclopedia of Type Strains, Phase IV (KMG-IV): sequencing the most valuable type-strain genomes for metagenomic binning, comparative biology and taxonomic classification.</title>
        <authorList>
            <person name="Goeker M."/>
        </authorList>
    </citation>
    <scope>NUCLEOTIDE SEQUENCE [LARGE SCALE GENOMIC DNA]</scope>
    <source>
        <strain evidence="9 10">DSM 17454</strain>
    </source>
</reference>
<keyword evidence="7" id="KW-0732">Signal</keyword>
<comment type="similarity">
    <text evidence="1 5">Belongs to the peptidase S8 family.</text>
</comment>
<keyword evidence="4 5" id="KW-0720">Serine protease</keyword>
<evidence type="ECO:0000256" key="2">
    <source>
        <dbReference type="ARBA" id="ARBA00022670"/>
    </source>
</evidence>
<evidence type="ECO:0000313" key="9">
    <source>
        <dbReference type="EMBL" id="MBB6470435.1"/>
    </source>
</evidence>
<feature type="chain" id="PRO_5034720758" evidence="7">
    <location>
        <begin position="25"/>
        <end position="458"/>
    </location>
</feature>
<evidence type="ECO:0000256" key="1">
    <source>
        <dbReference type="ARBA" id="ARBA00011073"/>
    </source>
</evidence>
<feature type="active site" description="Charge relay system" evidence="5">
    <location>
        <position position="245"/>
    </location>
</feature>
<dbReference type="InterPro" id="IPR023828">
    <property type="entry name" value="Peptidase_S8_Ser-AS"/>
</dbReference>
<dbReference type="PROSITE" id="PS00138">
    <property type="entry name" value="SUBTILASE_SER"/>
    <property type="match status" value="1"/>
</dbReference>
<dbReference type="PANTHER" id="PTHR43806:SF11">
    <property type="entry name" value="CEREVISIN-RELATED"/>
    <property type="match status" value="1"/>
</dbReference>
<dbReference type="CDD" id="cd05561">
    <property type="entry name" value="Peptidases_S8_4"/>
    <property type="match status" value="1"/>
</dbReference>
<feature type="compositionally biased region" description="Low complexity" evidence="6">
    <location>
        <begin position="57"/>
        <end position="66"/>
    </location>
</feature>
<feature type="signal peptide" evidence="7">
    <location>
        <begin position="1"/>
        <end position="24"/>
    </location>
</feature>
<protein>
    <submittedName>
        <fullName evidence="9">Subtilisin family serine protease</fullName>
    </submittedName>
</protein>
<feature type="region of interest" description="Disordered" evidence="6">
    <location>
        <begin position="42"/>
        <end position="70"/>
    </location>
</feature>
<dbReference type="InterPro" id="IPR000209">
    <property type="entry name" value="Peptidase_S8/S53_dom"/>
</dbReference>
<dbReference type="Proteomes" id="UP000532373">
    <property type="component" value="Unassembled WGS sequence"/>
</dbReference>
<dbReference type="AlphaFoldDB" id="A0A8E1WMK6"/>
<keyword evidence="2 5" id="KW-0645">Protease</keyword>
<dbReference type="GO" id="GO:0006508">
    <property type="term" value="P:proteolysis"/>
    <property type="evidence" value="ECO:0007669"/>
    <property type="project" value="UniProtKB-KW"/>
</dbReference>
<gene>
    <name evidence="9" type="ORF">HNQ96_006333</name>
</gene>
<evidence type="ECO:0000256" key="7">
    <source>
        <dbReference type="SAM" id="SignalP"/>
    </source>
</evidence>
<proteinExistence type="inferred from homology"/>
<dbReference type="Pfam" id="PF00082">
    <property type="entry name" value="Peptidase_S8"/>
    <property type="match status" value="1"/>
</dbReference>
<keyword evidence="3 5" id="KW-0378">Hydrolase</keyword>
<comment type="caution">
    <text evidence="9">The sequence shown here is derived from an EMBL/GenBank/DDBJ whole genome shotgun (WGS) entry which is preliminary data.</text>
</comment>
<dbReference type="PRINTS" id="PR00723">
    <property type="entry name" value="SUBTILISIN"/>
</dbReference>
<dbReference type="InterPro" id="IPR036852">
    <property type="entry name" value="Peptidase_S8/S53_dom_sf"/>
</dbReference>
<dbReference type="InterPro" id="IPR050131">
    <property type="entry name" value="Peptidase_S8_subtilisin-like"/>
</dbReference>
<evidence type="ECO:0000259" key="8">
    <source>
        <dbReference type="Pfam" id="PF00082"/>
    </source>
</evidence>
<organism evidence="9 10">
    <name type="scientific">Aminobacter carboxidus</name>
    <dbReference type="NCBI Taxonomy" id="376165"/>
    <lineage>
        <taxon>Bacteria</taxon>
        <taxon>Pseudomonadati</taxon>
        <taxon>Pseudomonadota</taxon>
        <taxon>Alphaproteobacteria</taxon>
        <taxon>Hyphomicrobiales</taxon>
        <taxon>Phyllobacteriaceae</taxon>
        <taxon>Aminobacter</taxon>
    </lineage>
</organism>
<accession>A0A8E1WMK6</accession>